<evidence type="ECO:0000259" key="1">
    <source>
        <dbReference type="Pfam" id="PF02169"/>
    </source>
</evidence>
<keyword evidence="3" id="KW-1185">Reference proteome</keyword>
<dbReference type="OrthoDB" id="7348506at2"/>
<name>K6ZV30_9ALTE</name>
<evidence type="ECO:0000313" key="2">
    <source>
        <dbReference type="EMBL" id="GAC27195.1"/>
    </source>
</evidence>
<protein>
    <recommendedName>
        <fullName evidence="1">Lipoprotein LPP20-like domain-containing protein</fullName>
    </recommendedName>
</protein>
<dbReference type="AlphaFoldDB" id="K6ZV30"/>
<accession>K6ZV30</accession>
<gene>
    <name evidence="2" type="ORF">GPAL_0314</name>
</gene>
<dbReference type="EMBL" id="BAEQ01000007">
    <property type="protein sequence ID" value="GAC27195.1"/>
    <property type="molecule type" value="Genomic_DNA"/>
</dbReference>
<dbReference type="PIRSF" id="PIRSF028687">
    <property type="entry name" value="UCP028687"/>
    <property type="match status" value="1"/>
</dbReference>
<proteinExistence type="predicted"/>
<dbReference type="RefSeq" id="WP_006008530.1">
    <property type="nucleotide sequence ID" value="NZ_AUAV01000022.1"/>
</dbReference>
<dbReference type="PROSITE" id="PS51257">
    <property type="entry name" value="PROKAR_LIPOPROTEIN"/>
    <property type="match status" value="1"/>
</dbReference>
<dbReference type="InterPro" id="IPR024952">
    <property type="entry name" value="LPP20-like_dom"/>
</dbReference>
<dbReference type="InterPro" id="IPR007293">
    <property type="entry name" value="FlgP"/>
</dbReference>
<dbReference type="Pfam" id="PF02169">
    <property type="entry name" value="LPP20"/>
    <property type="match status" value="1"/>
</dbReference>
<reference evidence="3" key="1">
    <citation type="journal article" date="2014" name="Environ. Microbiol.">
        <title>Comparative genomics of the marine bacterial genus Glaciecola reveals the high degree of genomic diversity and genomic characteristic for cold adaptation.</title>
        <authorList>
            <person name="Qin Q.L."/>
            <person name="Xie B.B."/>
            <person name="Yu Y."/>
            <person name="Shu Y.L."/>
            <person name="Rong J.C."/>
            <person name="Zhang Y.J."/>
            <person name="Zhao D.L."/>
            <person name="Chen X.L."/>
            <person name="Zhang X.Y."/>
            <person name="Chen B."/>
            <person name="Zhou B.C."/>
            <person name="Zhang Y.Z."/>
        </authorList>
    </citation>
    <scope>NUCLEOTIDE SEQUENCE [LARGE SCALE GENOMIC DNA]</scope>
    <source>
        <strain evidence="3">ACAM 615</strain>
    </source>
</reference>
<evidence type="ECO:0000313" key="3">
    <source>
        <dbReference type="Proteomes" id="UP000006251"/>
    </source>
</evidence>
<sequence length="160" mass="17601">MPKMNKIRIIVATVGAITCLGLSGCSSMFTKHVEWETIEPASYPVLSAVGYAPISAQLGSDESTKTLMAIKASKLDAYRELAEQVFGQKVDGEQELANLILTNNQLKSSVEGVIRGARVLKSYPVGEDTYATELELDMSRVFDIYLSTAKPKKIRKVTYY</sequence>
<comment type="caution">
    <text evidence="2">The sequence shown here is derived from an EMBL/GenBank/DDBJ whole genome shotgun (WGS) entry which is preliminary data.</text>
</comment>
<feature type="domain" description="Lipoprotein LPP20-like" evidence="1">
    <location>
        <begin position="46"/>
        <end position="137"/>
    </location>
</feature>
<organism evidence="2 3">
    <name type="scientific">Brumicola pallidula DSM 14239 = ACAM 615</name>
    <dbReference type="NCBI Taxonomy" id="1121922"/>
    <lineage>
        <taxon>Bacteria</taxon>
        <taxon>Pseudomonadati</taxon>
        <taxon>Pseudomonadota</taxon>
        <taxon>Gammaproteobacteria</taxon>
        <taxon>Alteromonadales</taxon>
        <taxon>Alteromonadaceae</taxon>
        <taxon>Brumicola</taxon>
    </lineage>
</organism>
<dbReference type="Proteomes" id="UP000006251">
    <property type="component" value="Unassembled WGS sequence"/>
</dbReference>
<dbReference type="STRING" id="1121922.GCA_000428905_03456"/>